<organism evidence="2 3">
    <name type="scientific">Clostridium estertheticum subsp. estertheticum</name>
    <dbReference type="NCBI Taxonomy" id="1552"/>
    <lineage>
        <taxon>Bacteria</taxon>
        <taxon>Bacillati</taxon>
        <taxon>Bacillota</taxon>
        <taxon>Clostridia</taxon>
        <taxon>Eubacteriales</taxon>
        <taxon>Clostridiaceae</taxon>
        <taxon>Clostridium</taxon>
    </lineage>
</organism>
<reference evidence="3" key="1">
    <citation type="journal article" date="2016" name="Front. Microbiol.">
        <title>Complete Genome Sequence of Clostridium estertheticum DSM 8809, a Microbe Identified in Spoiled Vacuum Packed Beef.</title>
        <authorList>
            <person name="Yu Z."/>
            <person name="Gunn L."/>
            <person name="Brennan E."/>
            <person name="Reid R."/>
            <person name="Wall P.G."/>
            <person name="Gaora O.P."/>
            <person name="Hurley D."/>
            <person name="Bolton D."/>
            <person name="Fanning S."/>
        </authorList>
    </citation>
    <scope>NUCLEOTIDE SEQUENCE [LARGE SCALE GENOMIC DNA]</scope>
    <source>
        <strain evidence="3">DSM 8809</strain>
    </source>
</reference>
<dbReference type="AlphaFoldDB" id="A0A1J0GDB2"/>
<dbReference type="Proteomes" id="UP000182569">
    <property type="component" value="Chromosome"/>
</dbReference>
<dbReference type="EMBL" id="CP015756">
    <property type="protein sequence ID" value="APC39345.1"/>
    <property type="molecule type" value="Genomic_DNA"/>
</dbReference>
<accession>A0A1J0GDB2</accession>
<sequence length="68" mass="7443">MSQNKSIAESNQNIIPNSDNSLSKNMSIKQKDQSIVDNSLNSKNSNNGYEFNGNAGIQAAQQGTRNKR</sequence>
<feature type="compositionally biased region" description="Polar residues" evidence="1">
    <location>
        <begin position="59"/>
        <end position="68"/>
    </location>
</feature>
<feature type="compositionally biased region" description="Polar residues" evidence="1">
    <location>
        <begin position="35"/>
        <end position="49"/>
    </location>
</feature>
<gene>
    <name evidence="2" type="ORF">A7L45_04360</name>
</gene>
<dbReference type="KEGG" id="ceu:A7L45_04360"/>
<keyword evidence="3" id="KW-1185">Reference proteome</keyword>
<proteinExistence type="predicted"/>
<feature type="compositionally biased region" description="Polar residues" evidence="1">
    <location>
        <begin position="1"/>
        <end position="28"/>
    </location>
</feature>
<name>A0A1J0GDB2_9CLOT</name>
<feature type="region of interest" description="Disordered" evidence="1">
    <location>
        <begin position="1"/>
        <end position="68"/>
    </location>
</feature>
<dbReference type="STRING" id="1552.A7L45_04360"/>
<protein>
    <submittedName>
        <fullName evidence="2">Uncharacterized protein</fullName>
    </submittedName>
</protein>
<dbReference type="RefSeq" id="WP_071611638.1">
    <property type="nucleotide sequence ID" value="NZ_CP015756.1"/>
</dbReference>
<evidence type="ECO:0000313" key="3">
    <source>
        <dbReference type="Proteomes" id="UP000182569"/>
    </source>
</evidence>
<evidence type="ECO:0000313" key="2">
    <source>
        <dbReference type="EMBL" id="APC39345.1"/>
    </source>
</evidence>
<evidence type="ECO:0000256" key="1">
    <source>
        <dbReference type="SAM" id="MobiDB-lite"/>
    </source>
</evidence>